<dbReference type="EMBL" id="KI911165">
    <property type="protein sequence ID" value="ETR98078.1"/>
    <property type="molecule type" value="Genomic_DNA"/>
</dbReference>
<dbReference type="HOGENOM" id="CLU_1970857_0_0_1"/>
<dbReference type="Proteomes" id="UP000024376">
    <property type="component" value="Unassembled WGS sequence"/>
</dbReference>
<name>A0A024RYB6_HYPJR</name>
<dbReference type="AlphaFoldDB" id="A0A024RYB6"/>
<dbReference type="KEGG" id="trr:M419DRAFT_89873"/>
<protein>
    <submittedName>
        <fullName evidence="1">Uncharacterized protein</fullName>
    </submittedName>
</protein>
<proteinExistence type="predicted"/>
<evidence type="ECO:0000313" key="2">
    <source>
        <dbReference type="Proteomes" id="UP000024376"/>
    </source>
</evidence>
<organism evidence="1 2">
    <name type="scientific">Hypocrea jecorina (strain ATCC 56765 / BCRC 32924 / NRRL 11460 / Rut C-30)</name>
    <name type="common">Trichoderma reesei</name>
    <dbReference type="NCBI Taxonomy" id="1344414"/>
    <lineage>
        <taxon>Eukaryota</taxon>
        <taxon>Fungi</taxon>
        <taxon>Dikarya</taxon>
        <taxon>Ascomycota</taxon>
        <taxon>Pezizomycotina</taxon>
        <taxon>Sordariomycetes</taxon>
        <taxon>Hypocreomycetidae</taxon>
        <taxon>Hypocreales</taxon>
        <taxon>Hypocreaceae</taxon>
        <taxon>Trichoderma</taxon>
    </lineage>
</organism>
<accession>A0A024RYB6</accession>
<sequence length="127" mass="13533">MNVIYPLIHLVDISKYMYSRLSQAATSTSAKAHLHPIFTSGSAKYPVLTHVCPSFPNISTLNQRQTETLAPLISYPGSALNGRQPMDAQQGKTAAIQITAQNPTKYPILGAAPSGRGLVAVSDTPPT</sequence>
<gene>
    <name evidence="1" type="ORF">M419DRAFT_89873</name>
</gene>
<reference evidence="2" key="1">
    <citation type="journal article" date="2013" name="Ind. Biotechnol.">
        <title>Comparative genomics analysis of Trichoderma reesei strains.</title>
        <authorList>
            <person name="Koike H."/>
            <person name="Aerts A."/>
            <person name="LaButti K."/>
            <person name="Grigoriev I.V."/>
            <person name="Baker S.E."/>
        </authorList>
    </citation>
    <scope>NUCLEOTIDE SEQUENCE [LARGE SCALE GENOMIC DNA]</scope>
    <source>
        <strain evidence="2">ATCC 56765 / BCRC 32924 / NRRL 11460 / Rut C-30</strain>
    </source>
</reference>
<evidence type="ECO:0000313" key="1">
    <source>
        <dbReference type="EMBL" id="ETR98078.1"/>
    </source>
</evidence>